<evidence type="ECO:0000256" key="3">
    <source>
        <dbReference type="ARBA" id="ARBA00022679"/>
    </source>
</evidence>
<dbReference type="InterPro" id="IPR004839">
    <property type="entry name" value="Aminotransferase_I/II_large"/>
</dbReference>
<keyword evidence="4" id="KW-0663">Pyridoxal phosphate</keyword>
<proteinExistence type="predicted"/>
<evidence type="ECO:0000313" key="6">
    <source>
        <dbReference type="EMBL" id="MCO5724285.1"/>
    </source>
</evidence>
<dbReference type="PANTHER" id="PTHR43807">
    <property type="entry name" value="FI04487P"/>
    <property type="match status" value="1"/>
</dbReference>
<comment type="caution">
    <text evidence="6">The sequence shown here is derived from an EMBL/GenBank/DDBJ whole genome shotgun (WGS) entry which is preliminary data.</text>
</comment>
<evidence type="ECO:0000313" key="7">
    <source>
        <dbReference type="Proteomes" id="UP001206312"/>
    </source>
</evidence>
<keyword evidence="7" id="KW-1185">Reference proteome</keyword>
<comment type="cofactor">
    <cofactor evidence="1">
        <name>pyridoxal 5'-phosphate</name>
        <dbReference type="ChEBI" id="CHEBI:597326"/>
    </cofactor>
</comment>
<evidence type="ECO:0000256" key="1">
    <source>
        <dbReference type="ARBA" id="ARBA00001933"/>
    </source>
</evidence>
<dbReference type="Gene3D" id="3.40.640.10">
    <property type="entry name" value="Type I PLP-dependent aspartate aminotransferase-like (Major domain)"/>
    <property type="match status" value="1"/>
</dbReference>
<dbReference type="NCBIfam" id="NF006569">
    <property type="entry name" value="PRK09082.1"/>
    <property type="match status" value="1"/>
</dbReference>
<name>A0ABT1AW57_9FLAO</name>
<dbReference type="PANTHER" id="PTHR43807:SF20">
    <property type="entry name" value="FI04487P"/>
    <property type="match status" value="1"/>
</dbReference>
<dbReference type="GO" id="GO:0008483">
    <property type="term" value="F:transaminase activity"/>
    <property type="evidence" value="ECO:0007669"/>
    <property type="project" value="UniProtKB-KW"/>
</dbReference>
<dbReference type="InterPro" id="IPR015424">
    <property type="entry name" value="PyrdxlP-dep_Trfase"/>
</dbReference>
<dbReference type="Gene3D" id="3.90.1150.10">
    <property type="entry name" value="Aspartate Aminotransferase, domain 1"/>
    <property type="match status" value="1"/>
</dbReference>
<keyword evidence="3" id="KW-0808">Transferase</keyword>
<organism evidence="6 7">
    <name type="scientific">Robiginitalea marina</name>
    <dbReference type="NCBI Taxonomy" id="2954105"/>
    <lineage>
        <taxon>Bacteria</taxon>
        <taxon>Pseudomonadati</taxon>
        <taxon>Bacteroidota</taxon>
        <taxon>Flavobacteriia</taxon>
        <taxon>Flavobacteriales</taxon>
        <taxon>Flavobacteriaceae</taxon>
        <taxon>Robiginitalea</taxon>
    </lineage>
</organism>
<dbReference type="CDD" id="cd00609">
    <property type="entry name" value="AAT_like"/>
    <property type="match status" value="1"/>
</dbReference>
<evidence type="ECO:0000256" key="2">
    <source>
        <dbReference type="ARBA" id="ARBA00022576"/>
    </source>
</evidence>
<evidence type="ECO:0000256" key="4">
    <source>
        <dbReference type="ARBA" id="ARBA00022898"/>
    </source>
</evidence>
<protein>
    <submittedName>
        <fullName evidence="6">Methionine aminotransferase</fullName>
    </submittedName>
</protein>
<accession>A0ABT1AW57</accession>
<dbReference type="Proteomes" id="UP001206312">
    <property type="component" value="Unassembled WGS sequence"/>
</dbReference>
<reference evidence="6 7" key="1">
    <citation type="submission" date="2022-06" db="EMBL/GenBank/DDBJ databases">
        <authorList>
            <person name="Xuan X."/>
        </authorList>
    </citation>
    <scope>NUCLEOTIDE SEQUENCE [LARGE SCALE GENOMIC DNA]</scope>
    <source>
        <strain evidence="6 7">2V75</strain>
    </source>
</reference>
<sequence>MSQMASDTGAINLSQGFPDFGVAPELIRLMQEALEQNHNQYAPMAGIPALREAVAKMTSSLYGAEYDPDKEITITAGATEALYAAIACSVFPGDEVIIFKPAYDSYEPAVRAQGGVPVLLQLQGPDFRIDWEAFASALSTKTRMVILNSPHNPTGTVLTRDDLQALDTLLRPTDVLVLSDEVYQHLVFDGDTHQSVCRFPGLRERSFVCASFGKTFHITGWKMGYCLAPAALMREFRKLHELLIFSVNHPAQHALAAYMENASHYETLGGFFQKKRDLFLSALEGSRFRFTPAKGTYFQLLDYSAISSEGDLAFSEYLAREVGVASIPISVFNLNREDHRQLRFCFAKTRDTLLRAAEILRRL</sequence>
<dbReference type="Pfam" id="PF00155">
    <property type="entry name" value="Aminotran_1_2"/>
    <property type="match status" value="1"/>
</dbReference>
<keyword evidence="2 6" id="KW-0032">Aminotransferase</keyword>
<evidence type="ECO:0000259" key="5">
    <source>
        <dbReference type="Pfam" id="PF00155"/>
    </source>
</evidence>
<gene>
    <name evidence="6" type="ORF">NG653_05425</name>
</gene>
<dbReference type="SUPFAM" id="SSF53383">
    <property type="entry name" value="PLP-dependent transferases"/>
    <property type="match status" value="1"/>
</dbReference>
<dbReference type="EMBL" id="JAMXIB010000003">
    <property type="protein sequence ID" value="MCO5724285.1"/>
    <property type="molecule type" value="Genomic_DNA"/>
</dbReference>
<feature type="domain" description="Aminotransferase class I/classII large" evidence="5">
    <location>
        <begin position="10"/>
        <end position="359"/>
    </location>
</feature>
<dbReference type="InterPro" id="IPR015421">
    <property type="entry name" value="PyrdxlP-dep_Trfase_major"/>
</dbReference>
<dbReference type="InterPro" id="IPR051326">
    <property type="entry name" value="Kynurenine-oxoglutarate_AT"/>
</dbReference>
<dbReference type="InterPro" id="IPR015422">
    <property type="entry name" value="PyrdxlP-dep_Trfase_small"/>
</dbReference>